<feature type="domain" description="CCA-adding enzyme C-terminal" evidence="12">
    <location>
        <begin position="255"/>
        <end position="387"/>
    </location>
</feature>
<dbReference type="SUPFAM" id="SSF81891">
    <property type="entry name" value="Poly A polymerase C-terminal region-like"/>
    <property type="match status" value="1"/>
</dbReference>
<feature type="domain" description="Poly A polymerase head" evidence="10">
    <location>
        <begin position="23"/>
        <end position="141"/>
    </location>
</feature>
<dbReference type="InterPro" id="IPR043519">
    <property type="entry name" value="NT_sf"/>
</dbReference>
<dbReference type="InterPro" id="IPR032828">
    <property type="entry name" value="PolyA_RNA-bd"/>
</dbReference>
<evidence type="ECO:0000256" key="2">
    <source>
        <dbReference type="ARBA" id="ARBA00022679"/>
    </source>
</evidence>
<keyword evidence="2 9" id="KW-0808">Transferase</keyword>
<keyword evidence="4 13" id="KW-0548">Nucleotidyltransferase</keyword>
<evidence type="ECO:0000259" key="11">
    <source>
        <dbReference type="Pfam" id="PF12627"/>
    </source>
</evidence>
<name>A0ABV7N477_9STAP</name>
<dbReference type="CDD" id="cd05398">
    <property type="entry name" value="NT_ClassII-CCAase"/>
    <property type="match status" value="1"/>
</dbReference>
<evidence type="ECO:0000256" key="4">
    <source>
        <dbReference type="ARBA" id="ARBA00022695"/>
    </source>
</evidence>
<dbReference type="Pfam" id="PF01743">
    <property type="entry name" value="PolyA_pol"/>
    <property type="match status" value="1"/>
</dbReference>
<evidence type="ECO:0000256" key="6">
    <source>
        <dbReference type="ARBA" id="ARBA00022741"/>
    </source>
</evidence>
<dbReference type="Pfam" id="PF12627">
    <property type="entry name" value="PolyA_pol_RNAbd"/>
    <property type="match status" value="1"/>
</dbReference>
<dbReference type="Gene3D" id="1.10.246.80">
    <property type="match status" value="1"/>
</dbReference>
<dbReference type="EMBL" id="JBHRVQ010000001">
    <property type="protein sequence ID" value="MFC3388409.1"/>
    <property type="molecule type" value="Genomic_DNA"/>
</dbReference>
<keyword evidence="6" id="KW-0547">Nucleotide-binding</keyword>
<evidence type="ECO:0000259" key="10">
    <source>
        <dbReference type="Pfam" id="PF01743"/>
    </source>
</evidence>
<dbReference type="PANTHER" id="PTHR46173:SF1">
    <property type="entry name" value="CCA TRNA NUCLEOTIDYLTRANSFERASE 1, MITOCHONDRIAL"/>
    <property type="match status" value="1"/>
</dbReference>
<evidence type="ECO:0000256" key="3">
    <source>
        <dbReference type="ARBA" id="ARBA00022694"/>
    </source>
</evidence>
<protein>
    <submittedName>
        <fullName evidence="13">CCA tRNA nucleotidyltransferase</fullName>
        <ecNumber evidence="13">2.7.7.72</ecNumber>
    </submittedName>
</protein>
<keyword evidence="5" id="KW-0479">Metal-binding</keyword>
<reference evidence="14" key="1">
    <citation type="journal article" date="2019" name="Int. J. Syst. Evol. Microbiol.">
        <title>The Global Catalogue of Microorganisms (GCM) 10K type strain sequencing project: providing services to taxonomists for standard genome sequencing and annotation.</title>
        <authorList>
            <consortium name="The Broad Institute Genomics Platform"/>
            <consortium name="The Broad Institute Genome Sequencing Center for Infectious Disease"/>
            <person name="Wu L."/>
            <person name="Ma J."/>
        </authorList>
    </citation>
    <scope>NUCLEOTIDE SEQUENCE [LARGE SCALE GENOMIC DNA]</scope>
    <source>
        <strain evidence="14">CCM 7756</strain>
    </source>
</reference>
<keyword evidence="8 9" id="KW-0694">RNA-binding</keyword>
<evidence type="ECO:0000313" key="14">
    <source>
        <dbReference type="Proteomes" id="UP001595637"/>
    </source>
</evidence>
<keyword evidence="3" id="KW-0819">tRNA processing</keyword>
<dbReference type="SUPFAM" id="SSF81301">
    <property type="entry name" value="Nucleotidyltransferase"/>
    <property type="match status" value="1"/>
</dbReference>
<proteinExistence type="inferred from homology"/>
<dbReference type="PANTHER" id="PTHR46173">
    <property type="entry name" value="CCA TRNA NUCLEOTIDYLTRANSFERASE 1, MITOCHONDRIAL"/>
    <property type="match status" value="1"/>
</dbReference>
<dbReference type="Gene3D" id="3.30.460.10">
    <property type="entry name" value="Beta Polymerase, domain 2"/>
    <property type="match status" value="1"/>
</dbReference>
<evidence type="ECO:0000259" key="12">
    <source>
        <dbReference type="Pfam" id="PF13735"/>
    </source>
</evidence>
<comment type="similarity">
    <text evidence="9">Belongs to the tRNA nucleotidyltransferase/poly(A) polymerase family.</text>
</comment>
<keyword evidence="7" id="KW-0460">Magnesium</keyword>
<evidence type="ECO:0000256" key="1">
    <source>
        <dbReference type="ARBA" id="ARBA00001946"/>
    </source>
</evidence>
<comment type="caution">
    <text evidence="13">The sequence shown here is derived from an EMBL/GenBank/DDBJ whole genome shotgun (WGS) entry which is preliminary data.</text>
</comment>
<evidence type="ECO:0000256" key="7">
    <source>
        <dbReference type="ARBA" id="ARBA00022842"/>
    </source>
</evidence>
<dbReference type="InterPro" id="IPR050264">
    <property type="entry name" value="Bact_CCA-adding_enz_type3_sf"/>
</dbReference>
<dbReference type="InterPro" id="IPR032810">
    <property type="entry name" value="CCA-adding_enz_C"/>
</dbReference>
<dbReference type="Gene3D" id="1.10.3090.10">
    <property type="entry name" value="cca-adding enzyme, domain 2"/>
    <property type="match status" value="1"/>
</dbReference>
<dbReference type="NCBIfam" id="NF009814">
    <property type="entry name" value="PRK13299.1"/>
    <property type="match status" value="1"/>
</dbReference>
<dbReference type="InterPro" id="IPR002646">
    <property type="entry name" value="PolA_pol_head_dom"/>
</dbReference>
<keyword evidence="14" id="KW-1185">Reference proteome</keyword>
<evidence type="ECO:0000256" key="9">
    <source>
        <dbReference type="RuleBase" id="RU003953"/>
    </source>
</evidence>
<organism evidence="13 14">
    <name type="scientific">Salinicoccus sesuvii</name>
    <dbReference type="NCBI Taxonomy" id="868281"/>
    <lineage>
        <taxon>Bacteria</taxon>
        <taxon>Bacillati</taxon>
        <taxon>Bacillota</taxon>
        <taxon>Bacilli</taxon>
        <taxon>Bacillales</taxon>
        <taxon>Staphylococcaceae</taxon>
        <taxon>Salinicoccus</taxon>
    </lineage>
</organism>
<dbReference type="Proteomes" id="UP001595637">
    <property type="component" value="Unassembled WGS sequence"/>
</dbReference>
<dbReference type="GO" id="GO:0004810">
    <property type="term" value="F:CCA tRNA nucleotidyltransferase activity"/>
    <property type="evidence" value="ECO:0007669"/>
    <property type="project" value="UniProtKB-EC"/>
</dbReference>
<evidence type="ECO:0000313" key="13">
    <source>
        <dbReference type="EMBL" id="MFC3388409.1"/>
    </source>
</evidence>
<comment type="cofactor">
    <cofactor evidence="1">
        <name>Mg(2+)</name>
        <dbReference type="ChEBI" id="CHEBI:18420"/>
    </cofactor>
</comment>
<dbReference type="Pfam" id="PF13735">
    <property type="entry name" value="tRNA_NucTran2_2"/>
    <property type="match status" value="1"/>
</dbReference>
<dbReference type="EC" id="2.7.7.72" evidence="13"/>
<gene>
    <name evidence="13" type="ORF">ACFOEO_07495</name>
</gene>
<evidence type="ECO:0000256" key="8">
    <source>
        <dbReference type="ARBA" id="ARBA00022884"/>
    </source>
</evidence>
<sequence>MNELFAKGRTILRQLAAHGYKGYFVGGCVRDYHMGRVINDVDITTDALPEDIERIFIHTIDIGKVHGTIIVLVEDIPFEVTTFRTESDYSDFRRPDVVTFTRDLDSDLERRDFTMNAMAMDGDFDIIDPYDGMMAINRKVITTVGESTERFGEDALRILRAARFSSQLEFKVDDDTKRAMLKHAENLKYVAVERSVAELVKLYRGANPSAAKVLMAETHLIKYLPFLDQVDEAAFLKSNVHSLECELALQIYQTPKLKETLHELKLSNAVKTEILSIVNLLKMVDSSSIRHLAYDFDDRVLNITKDTIVKNSFLQIGNRMTRLESAIAMKPKLPISDPSEINLDGRTLMRLFEAQGGRWIRTILSAVEREILAGQLDNDRDKIIEWVKAHVEFEAGNIKIAEK</sequence>
<feature type="domain" description="tRNA nucleotidyltransferase/poly(A) polymerase RNA and SrmB- binding" evidence="11">
    <location>
        <begin position="170"/>
        <end position="228"/>
    </location>
</feature>
<evidence type="ECO:0000256" key="5">
    <source>
        <dbReference type="ARBA" id="ARBA00022723"/>
    </source>
</evidence>
<dbReference type="RefSeq" id="WP_380653843.1">
    <property type="nucleotide sequence ID" value="NZ_JBHRVQ010000001.1"/>
</dbReference>
<accession>A0ABV7N477</accession>